<dbReference type="InterPro" id="IPR003737">
    <property type="entry name" value="GlcNAc_PI_deacetylase-related"/>
</dbReference>
<dbReference type="SUPFAM" id="SSF102588">
    <property type="entry name" value="LmbE-like"/>
    <property type="match status" value="1"/>
</dbReference>
<dbReference type="GeneID" id="112142423"/>
<evidence type="ECO:0000256" key="3">
    <source>
        <dbReference type="SAM" id="Phobius"/>
    </source>
</evidence>
<sequence length="269" mass="30737">MYAYLVVFVILSYLAWIRHIYFQHLRALVKSLKRVMNISTERELNNDITALILTAHPDDECMFFAPTIIRLRELNVNVHLLCLSEGNYYNQGPERRHELLRSCAVLGIPNSRITIIDDDKLPDDPKAEWSTALISSVVGKHLRAQTFNLVLTFDGSGVSGHANHVAIYTAIRHLISTGEVPKECTFLSLVTVGLLRKYFSFLELPLSWLLPSHLCLLVGSKGYKRAKAAMLCHGSQLLWFRRLYIAFSRYMFVNTFQVIPRGPKIAKIY</sequence>
<keyword evidence="3" id="KW-1133">Transmembrane helix</keyword>
<keyword evidence="5" id="KW-1185">Reference proteome</keyword>
<dbReference type="KEGG" id="oml:112142423"/>
<evidence type="ECO:0000313" key="4">
    <source>
        <dbReference type="Ensembl" id="ENSOMEP00000027936.1"/>
    </source>
</evidence>
<dbReference type="GO" id="GO:0005783">
    <property type="term" value="C:endoplasmic reticulum"/>
    <property type="evidence" value="ECO:0007669"/>
    <property type="project" value="TreeGrafter"/>
</dbReference>
<evidence type="ECO:0000256" key="2">
    <source>
        <dbReference type="ARBA" id="ARBA00012176"/>
    </source>
</evidence>
<dbReference type="Proteomes" id="UP000261560">
    <property type="component" value="Unplaced"/>
</dbReference>
<dbReference type="UniPathway" id="UPA00196"/>
<dbReference type="GO" id="GO:0000225">
    <property type="term" value="F:N-acetylglucosaminylphosphatidylinositol deacetylase activity"/>
    <property type="evidence" value="ECO:0007669"/>
    <property type="project" value="UniProtKB-EC"/>
</dbReference>
<dbReference type="Pfam" id="PF02585">
    <property type="entry name" value="PIG-L"/>
    <property type="match status" value="1"/>
</dbReference>
<dbReference type="GeneTree" id="ENSGT00390000018434"/>
<accession>A0A3B3DDH5</accession>
<comment type="similarity">
    <text evidence="1">Belongs to the PIGL family.</text>
</comment>
<keyword evidence="3" id="KW-0472">Membrane</keyword>
<proteinExistence type="inferred from homology"/>
<dbReference type="AlphaFoldDB" id="A0A3B3DDH5"/>
<dbReference type="EC" id="3.5.1.89" evidence="2"/>
<feature type="transmembrane region" description="Helical" evidence="3">
    <location>
        <begin position="6"/>
        <end position="29"/>
    </location>
</feature>
<dbReference type="InterPro" id="IPR024078">
    <property type="entry name" value="LmbE-like_dom_sf"/>
</dbReference>
<reference evidence="4" key="2">
    <citation type="submission" date="2025-09" db="UniProtKB">
        <authorList>
            <consortium name="Ensembl"/>
        </authorList>
    </citation>
    <scope>IDENTIFICATION</scope>
</reference>
<dbReference type="PANTHER" id="PTHR12993:SF11">
    <property type="entry name" value="N-ACETYLGLUCOSAMINYL-PHOSPHATIDYLINOSITOL DE-N-ACETYLASE"/>
    <property type="match status" value="1"/>
</dbReference>
<dbReference type="GO" id="GO:0016020">
    <property type="term" value="C:membrane"/>
    <property type="evidence" value="ECO:0007669"/>
    <property type="project" value="GOC"/>
</dbReference>
<dbReference type="CTD" id="9487"/>
<dbReference type="STRING" id="30732.ENSOMEP00000027936"/>
<name>A0A3B3DDH5_ORYME</name>
<evidence type="ECO:0000313" key="5">
    <source>
        <dbReference type="Proteomes" id="UP000261560"/>
    </source>
</evidence>
<dbReference type="PaxDb" id="30732-ENSOMEP00000027936"/>
<evidence type="ECO:0000256" key="1">
    <source>
        <dbReference type="ARBA" id="ARBA00006066"/>
    </source>
</evidence>
<dbReference type="OMA" id="YVLESVN"/>
<keyword evidence="3" id="KW-0812">Transmembrane</keyword>
<dbReference type="OrthoDB" id="440160at2759"/>
<reference evidence="4" key="1">
    <citation type="submission" date="2025-08" db="UniProtKB">
        <authorList>
            <consortium name="Ensembl"/>
        </authorList>
    </citation>
    <scope>IDENTIFICATION</scope>
</reference>
<dbReference type="GO" id="GO:0006506">
    <property type="term" value="P:GPI anchor biosynthetic process"/>
    <property type="evidence" value="ECO:0007669"/>
    <property type="project" value="UniProtKB-UniPathway"/>
</dbReference>
<organism evidence="4 5">
    <name type="scientific">Oryzias melastigma</name>
    <name type="common">Marine medaka</name>
    <dbReference type="NCBI Taxonomy" id="30732"/>
    <lineage>
        <taxon>Eukaryota</taxon>
        <taxon>Metazoa</taxon>
        <taxon>Chordata</taxon>
        <taxon>Craniata</taxon>
        <taxon>Vertebrata</taxon>
        <taxon>Euteleostomi</taxon>
        <taxon>Actinopterygii</taxon>
        <taxon>Neopterygii</taxon>
        <taxon>Teleostei</taxon>
        <taxon>Neoteleostei</taxon>
        <taxon>Acanthomorphata</taxon>
        <taxon>Ovalentaria</taxon>
        <taxon>Atherinomorphae</taxon>
        <taxon>Beloniformes</taxon>
        <taxon>Adrianichthyidae</taxon>
        <taxon>Oryziinae</taxon>
        <taxon>Oryzias</taxon>
    </lineage>
</organism>
<dbReference type="Gene3D" id="3.40.50.10320">
    <property type="entry name" value="LmbE-like"/>
    <property type="match status" value="1"/>
</dbReference>
<protein>
    <recommendedName>
        <fullName evidence="2">N-acetylglucosaminylphosphatidylinositol deacetylase</fullName>
        <ecNumber evidence="2">3.5.1.89</ecNumber>
    </recommendedName>
</protein>
<dbReference type="RefSeq" id="XP_024121546.1">
    <property type="nucleotide sequence ID" value="XM_024265778.2"/>
</dbReference>
<dbReference type="PANTHER" id="PTHR12993">
    <property type="entry name" value="N-ACETYLGLUCOSAMINYL-PHOSPHATIDYLINOSITOL DE-N-ACETYLASE-RELATED"/>
    <property type="match status" value="1"/>
</dbReference>
<dbReference type="Ensembl" id="ENSOMET00000000739.1">
    <property type="protein sequence ID" value="ENSOMEP00000027936.1"/>
    <property type="gene ID" value="ENSOMEG00000010656.1"/>
</dbReference>